<dbReference type="KEGG" id="pka:PQ456_19925"/>
<dbReference type="RefSeq" id="WP_273613768.1">
    <property type="nucleotide sequence ID" value="NZ_CP117416.1"/>
</dbReference>
<proteinExistence type="predicted"/>
<evidence type="ECO:0000313" key="3">
    <source>
        <dbReference type="EMBL" id="WCT55389.1"/>
    </source>
</evidence>
<evidence type="ECO:0000313" key="4">
    <source>
        <dbReference type="Proteomes" id="UP001220509"/>
    </source>
</evidence>
<feature type="domain" description="SLH" evidence="2">
    <location>
        <begin position="1268"/>
        <end position="1338"/>
    </location>
</feature>
<accession>A0AAX3LZG1</accession>
<evidence type="ECO:0000259" key="2">
    <source>
        <dbReference type="PROSITE" id="PS51272"/>
    </source>
</evidence>
<feature type="chain" id="PRO_5043903941" evidence="1">
    <location>
        <begin position="25"/>
        <end position="1338"/>
    </location>
</feature>
<name>A0AAX3LZG1_9BACL</name>
<reference evidence="3 4" key="1">
    <citation type="submission" date="2023-02" db="EMBL/GenBank/DDBJ databases">
        <title>Genome sequence of Paenibacillus kyungheensis KACC 18744.</title>
        <authorList>
            <person name="Kim S."/>
            <person name="Heo J."/>
            <person name="Kwon S.-W."/>
        </authorList>
    </citation>
    <scope>NUCLEOTIDE SEQUENCE [LARGE SCALE GENOMIC DNA]</scope>
    <source>
        <strain evidence="3 4">KACC 18744</strain>
    </source>
</reference>
<dbReference type="PROSITE" id="PS51272">
    <property type="entry name" value="SLH"/>
    <property type="match status" value="3"/>
</dbReference>
<dbReference type="Pfam" id="PF00395">
    <property type="entry name" value="SLH"/>
    <property type="match status" value="2"/>
</dbReference>
<dbReference type="EMBL" id="CP117416">
    <property type="protein sequence ID" value="WCT55389.1"/>
    <property type="molecule type" value="Genomic_DNA"/>
</dbReference>
<feature type="signal peptide" evidence="1">
    <location>
        <begin position="1"/>
        <end position="24"/>
    </location>
</feature>
<evidence type="ECO:0000256" key="1">
    <source>
        <dbReference type="SAM" id="SignalP"/>
    </source>
</evidence>
<gene>
    <name evidence="3" type="ORF">PQ456_19925</name>
</gene>
<organism evidence="3 4">
    <name type="scientific">Paenibacillus kyungheensis</name>
    <dbReference type="NCBI Taxonomy" id="1452732"/>
    <lineage>
        <taxon>Bacteria</taxon>
        <taxon>Bacillati</taxon>
        <taxon>Bacillota</taxon>
        <taxon>Bacilli</taxon>
        <taxon>Bacillales</taxon>
        <taxon>Paenibacillaceae</taxon>
        <taxon>Paenibacillus</taxon>
    </lineage>
</organism>
<dbReference type="InterPro" id="IPR001119">
    <property type="entry name" value="SLH_dom"/>
</dbReference>
<dbReference type="Proteomes" id="UP001220509">
    <property type="component" value="Chromosome"/>
</dbReference>
<sequence>MKKILSMLMAVVLIVSSLPPGLGAKTLQAASFFIFPSESYDPASPHVVGDSKATINGSFNSVNATTIKYSVTRIYKNGNAYVDDTTNQNTGLTNYTINNSAITVTDIPLYAGLNRVTFTASPAGGGSNVSESIYFEYHDGPTLYNLTATLDGSTVALKEDTPVVLTATSTSTAYKQNKATIALSGFAPNATKVIVSVNGGASRTANVSSSNGYSFAAAPLTLNSGKNTLSIQALNGTQTLTTTREITFYNGSTTFYDTYAKNGTTNTSGDLANFPDFNVAPSGTDASTGLPTGSASITGKVVVPLVKGVRPDLTDYLQYTLAGGVTASGAVTPTVVETESTTDYITLSYAIPESTGIKYDSQVNLTITIKGGSASSSGLGYTLRNSSAAYIYKLNYLPGYSSSTTASQARNLSSSALDGANIFSLPTAVEVLVANGDSNTTVNLDSVVDSLGTTTKNPTTAYSVENILSESTVVNVNGTQQTMQRVLLKVTKLPASGTLKLSFTAAKGSIVSAPMSATINLLYGPYISYSKAFDGQVVQYGQNDTTVATAVMDTALDHFSGKIVNVADTSDIVYSGAGQTVFFYINNTLIPLKPGKDGVTTFLVDSDADAYKALFSGENTIKFVFKSDKTSYDNTIKVNLVPTDIPVIPYNTTLGIFPYTAGTNDIPTAKDDTNFPMKGSNYTTAKENYSVYGTFDFLDLGTNASAVRGSLSGTTLKDKLANYKLVISDSTGTTVATWKLSDAFTGMQNKVATSDTFNSTVIPDFSVYYDYDTQSFAFTLKNRTMPSDGSPIVYTFTVYNSGDGGPTANATMELDPQSDTYTIVRPLTAQKLTNKNFIDVIIDSKGATAVTINKETATKTTFDTNNDGKNEYENAYRIRVKDLKANKDTNIPITVTIGNQVLKDSVTVKYVPTNIPGAQFMQAMKTTAKVFEGDLALKFPAGTNLIRRDTDAAENLKTEVFSGNNILFAIANSTDGVIDRYDFETPAAGLQEKYKIGQQYFVNNFNSHFVKASPVYWIDPGIADNISTTAYDPIADGQDPYQPVTFPSSPVAPDFYNRDPDNELVTSKPGTMTLSYLSDMAVDAGKLVTVLYFDPELKQWDNVGGVVNASKRTITVPFDRFGYYVVAKLSYSYTDIVQHSYARDYMEALFAKGIMNATDPDTSFGANQYITRGEFVRAIVKALELPLNYQGTKHFIDVSSSISSITQNALYDFRYIETAARAGFVRGTQPQVFSPGDNISRQDAAVIIASATNLKLETDITKINKGLTKYFKDFNSIDRYARASVLAVAQKGYITGSAIDPNDLTKGYTFDPSAKMLRSDTAIILARVMIGQKLLPKM</sequence>
<feature type="domain" description="SLH" evidence="2">
    <location>
        <begin position="1129"/>
        <end position="1193"/>
    </location>
</feature>
<feature type="domain" description="SLH" evidence="2">
    <location>
        <begin position="1199"/>
        <end position="1262"/>
    </location>
</feature>
<protein>
    <submittedName>
        <fullName evidence="3">S-layer homology domain-containing protein</fullName>
    </submittedName>
</protein>
<keyword evidence="4" id="KW-1185">Reference proteome</keyword>
<keyword evidence="1" id="KW-0732">Signal</keyword>